<dbReference type="PANTHER" id="PTHR21666:SF270">
    <property type="entry name" value="MUREIN HYDROLASE ACTIVATOR ENVC"/>
    <property type="match status" value="1"/>
</dbReference>
<organism evidence="3 4">
    <name type="scientific">Salirhabdus euzebyi</name>
    <dbReference type="NCBI Taxonomy" id="394506"/>
    <lineage>
        <taxon>Bacteria</taxon>
        <taxon>Bacillati</taxon>
        <taxon>Bacillota</taxon>
        <taxon>Bacilli</taxon>
        <taxon>Bacillales</taxon>
        <taxon>Bacillaceae</taxon>
        <taxon>Salirhabdus</taxon>
    </lineage>
</organism>
<dbReference type="InterPro" id="IPR036365">
    <property type="entry name" value="PGBD-like_sf"/>
</dbReference>
<dbReference type="InterPro" id="IPR002477">
    <property type="entry name" value="Peptidoglycan-bd-like"/>
</dbReference>
<dbReference type="AlphaFoldDB" id="A0A841PSN2"/>
<proteinExistence type="predicted"/>
<dbReference type="InterPro" id="IPR011055">
    <property type="entry name" value="Dup_hybrid_motif"/>
</dbReference>
<reference evidence="3 4" key="1">
    <citation type="submission" date="2020-08" db="EMBL/GenBank/DDBJ databases">
        <title>Genomic Encyclopedia of Type Strains, Phase IV (KMG-IV): sequencing the most valuable type-strain genomes for metagenomic binning, comparative biology and taxonomic classification.</title>
        <authorList>
            <person name="Goeker M."/>
        </authorList>
    </citation>
    <scope>NUCLEOTIDE SEQUENCE [LARGE SCALE GENOMIC DNA]</scope>
    <source>
        <strain evidence="3 4">DSM 19612</strain>
    </source>
</reference>
<evidence type="ECO:0008006" key="5">
    <source>
        <dbReference type="Google" id="ProtNLM"/>
    </source>
</evidence>
<dbReference type="GO" id="GO:0004222">
    <property type="term" value="F:metalloendopeptidase activity"/>
    <property type="evidence" value="ECO:0007669"/>
    <property type="project" value="TreeGrafter"/>
</dbReference>
<feature type="domain" description="Peptidoglycan binding-like" evidence="1">
    <location>
        <begin position="148"/>
        <end position="205"/>
    </location>
</feature>
<evidence type="ECO:0000259" key="1">
    <source>
        <dbReference type="Pfam" id="PF01471"/>
    </source>
</evidence>
<protein>
    <recommendedName>
        <fullName evidence="5">Peptidoglycan binding domain-containing protein</fullName>
    </recommendedName>
</protein>
<evidence type="ECO:0000313" key="4">
    <source>
        <dbReference type="Proteomes" id="UP000581688"/>
    </source>
</evidence>
<dbReference type="InterPro" id="IPR050570">
    <property type="entry name" value="Cell_wall_metabolism_enzyme"/>
</dbReference>
<dbReference type="SUPFAM" id="SSF51261">
    <property type="entry name" value="Duplicated hybrid motif"/>
    <property type="match status" value="1"/>
</dbReference>
<sequence>MATFIWPTDTKRITSKFRTKERPDHHGVDIADPGYHPIYAVADGEVSKSYFSTSYGHVIFIVHKIAGQVYESVYAHLKSRAVSVGEKVKQGQVIGVMGNTGRSYGQHLHFEWHEGRWNMGKTNAIDPLKVIGVEDKKEANVLRHGDKGKEVKSLQEKLVALGYKLPKYGTDGHFGDETEAAVKAFQKDQSIKVDGIVGPVTQSKLDNAKKKKTLYLPKTAQTWRVYALNVAPVKGNEKAFLKPAKFGGLQYEVLDIPQKDVVTIQTRDFGKVNIYVAASTGAVIK</sequence>
<name>A0A841PSN2_9BACI</name>
<dbReference type="CDD" id="cd12797">
    <property type="entry name" value="M23_peptidase"/>
    <property type="match status" value="1"/>
</dbReference>
<dbReference type="InterPro" id="IPR016047">
    <property type="entry name" value="M23ase_b-sheet_dom"/>
</dbReference>
<dbReference type="SUPFAM" id="SSF47090">
    <property type="entry name" value="PGBD-like"/>
    <property type="match status" value="1"/>
</dbReference>
<keyword evidence="4" id="KW-1185">Reference proteome</keyword>
<accession>A0A841PSN2</accession>
<dbReference type="EMBL" id="JACHGH010000001">
    <property type="protein sequence ID" value="MBB6451967.1"/>
    <property type="molecule type" value="Genomic_DNA"/>
</dbReference>
<gene>
    <name evidence="3" type="ORF">HNQ94_000388</name>
</gene>
<dbReference type="InterPro" id="IPR036366">
    <property type="entry name" value="PGBDSf"/>
</dbReference>
<dbReference type="Pfam" id="PF01551">
    <property type="entry name" value="Peptidase_M23"/>
    <property type="match status" value="1"/>
</dbReference>
<dbReference type="PANTHER" id="PTHR21666">
    <property type="entry name" value="PEPTIDASE-RELATED"/>
    <property type="match status" value="1"/>
</dbReference>
<dbReference type="Gene3D" id="2.70.70.10">
    <property type="entry name" value="Glucose Permease (Domain IIA)"/>
    <property type="match status" value="1"/>
</dbReference>
<dbReference type="RefSeq" id="WP_174494473.1">
    <property type="nucleotide sequence ID" value="NZ_CADDWK010000001.1"/>
</dbReference>
<dbReference type="Proteomes" id="UP000581688">
    <property type="component" value="Unassembled WGS sequence"/>
</dbReference>
<dbReference type="Pfam" id="PF01471">
    <property type="entry name" value="PG_binding_1"/>
    <property type="match status" value="1"/>
</dbReference>
<evidence type="ECO:0000259" key="2">
    <source>
        <dbReference type="Pfam" id="PF01551"/>
    </source>
</evidence>
<dbReference type="Gene3D" id="1.10.101.10">
    <property type="entry name" value="PGBD-like superfamily/PGBD"/>
    <property type="match status" value="1"/>
</dbReference>
<feature type="domain" description="M23ase beta-sheet core" evidence="2">
    <location>
        <begin position="25"/>
        <end position="115"/>
    </location>
</feature>
<comment type="caution">
    <text evidence="3">The sequence shown here is derived from an EMBL/GenBank/DDBJ whole genome shotgun (WGS) entry which is preliminary data.</text>
</comment>
<evidence type="ECO:0000313" key="3">
    <source>
        <dbReference type="EMBL" id="MBB6451967.1"/>
    </source>
</evidence>